<keyword evidence="3" id="KW-1185">Reference proteome</keyword>
<gene>
    <name evidence="2" type="ORF">EKO04_008303</name>
</gene>
<feature type="region of interest" description="Disordered" evidence="1">
    <location>
        <begin position="61"/>
        <end position="141"/>
    </location>
</feature>
<dbReference type="Proteomes" id="UP000651452">
    <property type="component" value="Unassembled WGS sequence"/>
</dbReference>
<accession>A0A8H7IZB0</accession>
<evidence type="ECO:0000256" key="1">
    <source>
        <dbReference type="SAM" id="MobiDB-lite"/>
    </source>
</evidence>
<protein>
    <submittedName>
        <fullName evidence="2">Uncharacterized protein</fullName>
    </submittedName>
</protein>
<sequence length="141" mass="15268">MRFLLAARCSVLAAHGSRLTAHGSLLRSGQGAGHMINIARGPQVVTMVPPQPLRRMLQLTVAQKERRASGESKGRETVPALDMGDGGGQTDAGRRPRPFRWDGSNSNSNSNRSEQRSRRLGMASALTTTLCRHSRPLIGRS</sequence>
<dbReference type="AlphaFoldDB" id="A0A8H7IZB0"/>
<evidence type="ECO:0000313" key="3">
    <source>
        <dbReference type="Proteomes" id="UP000651452"/>
    </source>
</evidence>
<dbReference type="EMBL" id="RZGK01000015">
    <property type="protein sequence ID" value="KAF9693632.1"/>
    <property type="molecule type" value="Genomic_DNA"/>
</dbReference>
<name>A0A8H7IZB0_9PLEO</name>
<reference evidence="2" key="2">
    <citation type="submission" date="2020-09" db="EMBL/GenBank/DDBJ databases">
        <title>Reference genome assembly for Australian Ascochyta lentis isolate Al4.</title>
        <authorList>
            <person name="Lee R.C."/>
            <person name="Farfan-Caceres L.M."/>
            <person name="Debler J.W."/>
            <person name="Williams A.H."/>
            <person name="Henares B.M."/>
        </authorList>
    </citation>
    <scope>NUCLEOTIDE SEQUENCE</scope>
    <source>
        <strain evidence="2">Al4</strain>
    </source>
</reference>
<feature type="compositionally biased region" description="Basic and acidic residues" evidence="1">
    <location>
        <begin position="63"/>
        <end position="76"/>
    </location>
</feature>
<evidence type="ECO:0000313" key="2">
    <source>
        <dbReference type="EMBL" id="KAF9693632.1"/>
    </source>
</evidence>
<reference evidence="2" key="1">
    <citation type="submission" date="2018-12" db="EMBL/GenBank/DDBJ databases">
        <authorList>
            <person name="Syme R.A."/>
            <person name="Farfan-Caceres L."/>
            <person name="Lichtenzveig J."/>
        </authorList>
    </citation>
    <scope>NUCLEOTIDE SEQUENCE</scope>
    <source>
        <strain evidence="2">Al4</strain>
    </source>
</reference>
<proteinExistence type="predicted"/>
<comment type="caution">
    <text evidence="2">The sequence shown here is derived from an EMBL/GenBank/DDBJ whole genome shotgun (WGS) entry which is preliminary data.</text>
</comment>
<organism evidence="2 3">
    <name type="scientific">Ascochyta lentis</name>
    <dbReference type="NCBI Taxonomy" id="205686"/>
    <lineage>
        <taxon>Eukaryota</taxon>
        <taxon>Fungi</taxon>
        <taxon>Dikarya</taxon>
        <taxon>Ascomycota</taxon>
        <taxon>Pezizomycotina</taxon>
        <taxon>Dothideomycetes</taxon>
        <taxon>Pleosporomycetidae</taxon>
        <taxon>Pleosporales</taxon>
        <taxon>Pleosporineae</taxon>
        <taxon>Didymellaceae</taxon>
        <taxon>Ascochyta</taxon>
    </lineage>
</organism>